<feature type="domain" description="YCII-related" evidence="2">
    <location>
        <begin position="36"/>
        <end position="111"/>
    </location>
</feature>
<dbReference type="EMBL" id="CP012275">
    <property type="protein sequence ID" value="AMV63591.1"/>
    <property type="molecule type" value="Genomic_DNA"/>
</dbReference>
<reference evidence="5 6" key="1">
    <citation type="journal article" date="2016" name="PLoS ONE">
        <title>The Identification of Novel Diagnostic Marker Genes for the Detection of Beer Spoiling Pediococcus damnosus Strains Using the BlAst Diagnostic Gene findEr.</title>
        <authorList>
            <person name="Behr J."/>
            <person name="Geissler A.J."/>
            <person name="Schmid J."/>
            <person name="Zehe A."/>
            <person name="Vogel R.F."/>
        </authorList>
    </citation>
    <scope>NUCLEOTIDE SEQUENCE [LARGE SCALE GENOMIC DNA]</scope>
    <source>
        <strain evidence="3 6">TMW 2.1533</strain>
        <strain evidence="4 5">TMW 2.1535</strain>
    </source>
</reference>
<name>A0AAC9B389_9LACO</name>
<dbReference type="Pfam" id="PF03795">
    <property type="entry name" value="YCII"/>
    <property type="match status" value="1"/>
</dbReference>
<keyword evidence="5" id="KW-1185">Reference proteome</keyword>
<gene>
    <name evidence="3" type="ORF">ADU70_2125</name>
    <name evidence="4" type="ORF">ADU72_0524</name>
</gene>
<dbReference type="Proteomes" id="UP000076405">
    <property type="component" value="Chromosome"/>
</dbReference>
<evidence type="ECO:0000256" key="1">
    <source>
        <dbReference type="ARBA" id="ARBA00007689"/>
    </source>
</evidence>
<dbReference type="RefSeq" id="WP_197706750.1">
    <property type="nucleotide sequence ID" value="NZ_BAAAXI010000150.1"/>
</dbReference>
<dbReference type="InterPro" id="IPR011008">
    <property type="entry name" value="Dimeric_a/b-barrel"/>
</dbReference>
<dbReference type="GeneID" id="57275804"/>
<dbReference type="AlphaFoldDB" id="A0AAC9B389"/>
<dbReference type="EMBL" id="CP012288">
    <property type="protein sequence ID" value="AMV66469.1"/>
    <property type="molecule type" value="Genomic_DNA"/>
</dbReference>
<accession>A0AAC9B389</accession>
<dbReference type="PANTHER" id="PTHR37828:SF1">
    <property type="entry name" value="YCII-RELATED DOMAIN-CONTAINING PROTEIN"/>
    <property type="match status" value="1"/>
</dbReference>
<comment type="similarity">
    <text evidence="1">Belongs to the YciI family.</text>
</comment>
<evidence type="ECO:0000313" key="5">
    <source>
        <dbReference type="Proteomes" id="UP000076244"/>
    </source>
</evidence>
<dbReference type="Gene3D" id="3.30.70.1060">
    <property type="entry name" value="Dimeric alpha+beta barrel"/>
    <property type="match status" value="1"/>
</dbReference>
<evidence type="ECO:0000313" key="4">
    <source>
        <dbReference type="EMBL" id="AMV66469.1"/>
    </source>
</evidence>
<dbReference type="KEGG" id="pdm:ADU72_0524"/>
<evidence type="ECO:0000259" key="2">
    <source>
        <dbReference type="Pfam" id="PF03795"/>
    </source>
</evidence>
<evidence type="ECO:0000313" key="3">
    <source>
        <dbReference type="EMBL" id="AMV63591.1"/>
    </source>
</evidence>
<proteinExistence type="inferred from homology"/>
<sequence>MEYTKEQLQKVQAEMAKKATKDGKKFFVVKYVHTDLEGWKKFLMPHAEYLMAHLKKGDLIVSGPLETGTEDRKEAMLVMVADNEESLMDVIKEDPYWIQGLVDSYTINEWQPIFRNF</sequence>
<dbReference type="SUPFAM" id="SSF54909">
    <property type="entry name" value="Dimeric alpha+beta barrel"/>
    <property type="match status" value="1"/>
</dbReference>
<dbReference type="PANTHER" id="PTHR37828">
    <property type="entry name" value="GSR2449 PROTEIN"/>
    <property type="match status" value="1"/>
</dbReference>
<organism evidence="3 6">
    <name type="scientific">Pediococcus damnosus</name>
    <dbReference type="NCBI Taxonomy" id="51663"/>
    <lineage>
        <taxon>Bacteria</taxon>
        <taxon>Bacillati</taxon>
        <taxon>Bacillota</taxon>
        <taxon>Bacilli</taxon>
        <taxon>Lactobacillales</taxon>
        <taxon>Lactobacillaceae</taxon>
        <taxon>Pediococcus</taxon>
    </lineage>
</organism>
<dbReference type="InterPro" id="IPR005545">
    <property type="entry name" value="YCII"/>
</dbReference>
<protein>
    <recommendedName>
        <fullName evidence="2">YCII-related domain-containing protein</fullName>
    </recommendedName>
</protein>
<dbReference type="Proteomes" id="UP000076244">
    <property type="component" value="Chromosome"/>
</dbReference>
<evidence type="ECO:0000313" key="6">
    <source>
        <dbReference type="Proteomes" id="UP000076405"/>
    </source>
</evidence>